<name>A0A8B6EW59_MYTGA</name>
<feature type="non-terminal residue" evidence="2">
    <location>
        <position position="1"/>
    </location>
</feature>
<dbReference type="OrthoDB" id="6122813at2759"/>
<evidence type="ECO:0000313" key="3">
    <source>
        <dbReference type="Proteomes" id="UP000596742"/>
    </source>
</evidence>
<keyword evidence="1" id="KW-1133">Transmembrane helix</keyword>
<reference evidence="2" key="1">
    <citation type="submission" date="2018-11" db="EMBL/GenBank/DDBJ databases">
        <authorList>
            <person name="Alioto T."/>
            <person name="Alioto T."/>
        </authorList>
    </citation>
    <scope>NUCLEOTIDE SEQUENCE</scope>
</reference>
<proteinExistence type="predicted"/>
<feature type="transmembrane region" description="Helical" evidence="1">
    <location>
        <begin position="21"/>
        <end position="38"/>
    </location>
</feature>
<gene>
    <name evidence="2" type="ORF">MGAL_10B071590</name>
</gene>
<accession>A0A8B6EW59</accession>
<evidence type="ECO:0000313" key="2">
    <source>
        <dbReference type="EMBL" id="VDI40679.1"/>
    </source>
</evidence>
<evidence type="ECO:0000256" key="1">
    <source>
        <dbReference type="SAM" id="Phobius"/>
    </source>
</evidence>
<keyword evidence="1" id="KW-0472">Membrane</keyword>
<organism evidence="2 3">
    <name type="scientific">Mytilus galloprovincialis</name>
    <name type="common">Mediterranean mussel</name>
    <dbReference type="NCBI Taxonomy" id="29158"/>
    <lineage>
        <taxon>Eukaryota</taxon>
        <taxon>Metazoa</taxon>
        <taxon>Spiralia</taxon>
        <taxon>Lophotrochozoa</taxon>
        <taxon>Mollusca</taxon>
        <taxon>Bivalvia</taxon>
        <taxon>Autobranchia</taxon>
        <taxon>Pteriomorphia</taxon>
        <taxon>Mytilida</taxon>
        <taxon>Mytiloidea</taxon>
        <taxon>Mytilidae</taxon>
        <taxon>Mytilinae</taxon>
        <taxon>Mytilus</taxon>
    </lineage>
</organism>
<keyword evidence="1" id="KW-0812">Transmembrane</keyword>
<dbReference type="AlphaFoldDB" id="A0A8B6EW59"/>
<protein>
    <submittedName>
        <fullName evidence="2">Uncharacterized protein</fullName>
    </submittedName>
</protein>
<keyword evidence="3" id="KW-1185">Reference proteome</keyword>
<sequence>NIQHYNKKVKMKMLQRRLSPVYVLAVIYMISIIGRASGSEKYGDCLKYRVGELKPVLLNGDRFCLTEKGYEYCKEFTCPPAACEQPLVTPYNKCLYCTGTCSYGGTVYQVGAGFQCLDGTNRCNCGAKNGVTTTLIAISPGSMCLKTTP</sequence>
<comment type="caution">
    <text evidence="2">The sequence shown here is derived from an EMBL/GenBank/DDBJ whole genome shotgun (WGS) entry which is preliminary data.</text>
</comment>
<dbReference type="EMBL" id="UYJE01005818">
    <property type="protein sequence ID" value="VDI40679.1"/>
    <property type="molecule type" value="Genomic_DNA"/>
</dbReference>
<dbReference type="Proteomes" id="UP000596742">
    <property type="component" value="Unassembled WGS sequence"/>
</dbReference>